<dbReference type="InterPro" id="IPR014031">
    <property type="entry name" value="Ketoacyl_synth_C"/>
</dbReference>
<dbReference type="PROSITE" id="PS52004">
    <property type="entry name" value="KS3_2"/>
    <property type="match status" value="1"/>
</dbReference>
<keyword evidence="6" id="KW-1185">Reference proteome</keyword>
<dbReference type="InterPro" id="IPR000794">
    <property type="entry name" value="Beta-ketoacyl_synthase"/>
</dbReference>
<dbReference type="SMART" id="SM00825">
    <property type="entry name" value="PKS_KS"/>
    <property type="match status" value="1"/>
</dbReference>
<dbReference type="Pfam" id="PF02801">
    <property type="entry name" value="Ketoacyl-synt_C"/>
    <property type="match status" value="1"/>
</dbReference>
<dbReference type="Gene3D" id="3.40.47.10">
    <property type="match status" value="2"/>
</dbReference>
<dbReference type="GO" id="GO:0004315">
    <property type="term" value="F:3-oxoacyl-[acyl-carrier-protein] synthase activity"/>
    <property type="evidence" value="ECO:0007669"/>
    <property type="project" value="TreeGrafter"/>
</dbReference>
<comment type="similarity">
    <text evidence="1 3">Belongs to the thiolase-like superfamily. Beta-ketoacyl-ACP synthases family.</text>
</comment>
<dbReference type="SUPFAM" id="SSF53901">
    <property type="entry name" value="Thiolase-like"/>
    <property type="match status" value="2"/>
</dbReference>
<reference evidence="5" key="1">
    <citation type="journal article" date="2014" name="Int. J. Syst. Evol. Microbiol.">
        <title>Complete genome sequence of Corynebacterium casei LMG S-19264T (=DSM 44701T), isolated from a smear-ripened cheese.</title>
        <authorList>
            <consortium name="US DOE Joint Genome Institute (JGI-PGF)"/>
            <person name="Walter F."/>
            <person name="Albersmeier A."/>
            <person name="Kalinowski J."/>
            <person name="Ruckert C."/>
        </authorList>
    </citation>
    <scope>NUCLEOTIDE SEQUENCE</scope>
    <source>
        <strain evidence="5">JCM 3131</strain>
    </source>
</reference>
<dbReference type="AlphaFoldDB" id="A0A918EQ94"/>
<dbReference type="PANTHER" id="PTHR11712:SF336">
    <property type="entry name" value="3-OXOACYL-[ACYL-CARRIER-PROTEIN] SYNTHASE, MITOCHONDRIAL"/>
    <property type="match status" value="1"/>
</dbReference>
<comment type="caution">
    <text evidence="5">The sequence shown here is derived from an EMBL/GenBank/DDBJ whole genome shotgun (WGS) entry which is preliminary data.</text>
</comment>
<dbReference type="Pfam" id="PF00109">
    <property type="entry name" value="ketoacyl-synt"/>
    <property type="match status" value="1"/>
</dbReference>
<evidence type="ECO:0000313" key="5">
    <source>
        <dbReference type="EMBL" id="GGQ47896.1"/>
    </source>
</evidence>
<evidence type="ECO:0000256" key="3">
    <source>
        <dbReference type="RuleBase" id="RU003694"/>
    </source>
</evidence>
<evidence type="ECO:0000256" key="1">
    <source>
        <dbReference type="ARBA" id="ARBA00008467"/>
    </source>
</evidence>
<gene>
    <name evidence="5" type="ORF">GCM10010145_16270</name>
</gene>
<dbReference type="RefSeq" id="WP_189215975.1">
    <property type="nucleotide sequence ID" value="NZ_BMQK01000002.1"/>
</dbReference>
<dbReference type="Proteomes" id="UP000620156">
    <property type="component" value="Unassembled WGS sequence"/>
</dbReference>
<evidence type="ECO:0000256" key="2">
    <source>
        <dbReference type="ARBA" id="ARBA00022679"/>
    </source>
</evidence>
<dbReference type="InterPro" id="IPR020841">
    <property type="entry name" value="PKS_Beta-ketoAc_synthase_dom"/>
</dbReference>
<keyword evidence="2 3" id="KW-0808">Transferase</keyword>
<proteinExistence type="inferred from homology"/>
<dbReference type="InterPro" id="IPR016039">
    <property type="entry name" value="Thiolase-like"/>
</dbReference>
<dbReference type="EMBL" id="BMQK01000002">
    <property type="protein sequence ID" value="GGQ47896.1"/>
    <property type="molecule type" value="Genomic_DNA"/>
</dbReference>
<dbReference type="InterPro" id="IPR014030">
    <property type="entry name" value="Ketoacyl_synth_N"/>
</dbReference>
<protein>
    <submittedName>
        <fullName evidence="5">Polyketide beta-ketoacyl synthase 1</fullName>
    </submittedName>
</protein>
<dbReference type="GO" id="GO:0005829">
    <property type="term" value="C:cytosol"/>
    <property type="evidence" value="ECO:0007669"/>
    <property type="project" value="TreeGrafter"/>
</dbReference>
<sequence length="427" mass="44698">MREVVVTGLGVISPAGIGKEQLWRTVSAGKSVTKSLTDITSSPLFGDFEFLSDAIAEVPGFEEQAATLPVEVRRLDRYVQFAVAAALQAVEDAGLSAGSSAPERTGVSLSTAICGTPKMEEEFLAVTDEARKPIDPSRADRDLYLASMANTPGALLSAMLGAQGPCVTLSTGCIGGIDAVGHAFEAIAYGDADVMIAGASEAPITPITVASFEIINCLSRVHRDRPEAASRPYDAGRDGFVLGEACGMLVLEEKEHALRRGAKVYMEINGFAHTSNAAHMTDLLSDGEDLTRAMTLAVGRSGLRPQDITHASSHGSSTPQNDTCETSALKLALGDHAYDIPVNSAKSMLGHALAAASAVELVLCALACERRFVHPTANYETPDPSCDLDYVPGDGRPWKGGAILKDASGFAGLHAAMVARSPREEAA</sequence>
<accession>A0A918EQ94</accession>
<evidence type="ECO:0000313" key="6">
    <source>
        <dbReference type="Proteomes" id="UP000620156"/>
    </source>
</evidence>
<dbReference type="PANTHER" id="PTHR11712">
    <property type="entry name" value="POLYKETIDE SYNTHASE-RELATED"/>
    <property type="match status" value="1"/>
</dbReference>
<dbReference type="CDD" id="cd00834">
    <property type="entry name" value="KAS_I_II"/>
    <property type="match status" value="1"/>
</dbReference>
<name>A0A918EQ94_9ACTN</name>
<dbReference type="GO" id="GO:0006633">
    <property type="term" value="P:fatty acid biosynthetic process"/>
    <property type="evidence" value="ECO:0007669"/>
    <property type="project" value="TreeGrafter"/>
</dbReference>
<feature type="domain" description="Ketosynthase family 3 (KS3)" evidence="4">
    <location>
        <begin position="1"/>
        <end position="421"/>
    </location>
</feature>
<evidence type="ECO:0000259" key="4">
    <source>
        <dbReference type="PROSITE" id="PS52004"/>
    </source>
</evidence>
<reference evidence="5" key="2">
    <citation type="submission" date="2020-09" db="EMBL/GenBank/DDBJ databases">
        <authorList>
            <person name="Sun Q."/>
            <person name="Ohkuma M."/>
        </authorList>
    </citation>
    <scope>NUCLEOTIDE SEQUENCE</scope>
    <source>
        <strain evidence="5">JCM 3131</strain>
    </source>
</reference>
<organism evidence="5 6">
    <name type="scientific">Streptomyces ruber</name>
    <dbReference type="NCBI Taxonomy" id="83378"/>
    <lineage>
        <taxon>Bacteria</taxon>
        <taxon>Bacillati</taxon>
        <taxon>Actinomycetota</taxon>
        <taxon>Actinomycetes</taxon>
        <taxon>Kitasatosporales</taxon>
        <taxon>Streptomycetaceae</taxon>
        <taxon>Streptomyces</taxon>
    </lineage>
</organism>